<evidence type="ECO:0000313" key="3">
    <source>
        <dbReference type="Proteomes" id="UP000799640"/>
    </source>
</evidence>
<dbReference type="EMBL" id="ML996691">
    <property type="protein sequence ID" value="KAF2402321.1"/>
    <property type="molecule type" value="Genomic_DNA"/>
</dbReference>
<gene>
    <name evidence="2" type="ORF">EJ06DRAFT_528424</name>
</gene>
<dbReference type="Proteomes" id="UP000799640">
    <property type="component" value="Unassembled WGS sequence"/>
</dbReference>
<name>A0A6G1I2B4_9PEZI</name>
<evidence type="ECO:0000256" key="1">
    <source>
        <dbReference type="SAM" id="MobiDB-lite"/>
    </source>
</evidence>
<evidence type="ECO:0000313" key="2">
    <source>
        <dbReference type="EMBL" id="KAF2402321.1"/>
    </source>
</evidence>
<feature type="compositionally biased region" description="Polar residues" evidence="1">
    <location>
        <begin position="54"/>
        <end position="66"/>
    </location>
</feature>
<dbReference type="AlphaFoldDB" id="A0A6G1I2B4"/>
<organism evidence="2 3">
    <name type="scientific">Trichodelitschia bisporula</name>
    <dbReference type="NCBI Taxonomy" id="703511"/>
    <lineage>
        <taxon>Eukaryota</taxon>
        <taxon>Fungi</taxon>
        <taxon>Dikarya</taxon>
        <taxon>Ascomycota</taxon>
        <taxon>Pezizomycotina</taxon>
        <taxon>Dothideomycetes</taxon>
        <taxon>Dothideomycetes incertae sedis</taxon>
        <taxon>Phaeotrichales</taxon>
        <taxon>Phaeotrichaceae</taxon>
        <taxon>Trichodelitschia</taxon>
    </lineage>
</organism>
<reference evidence="2" key="1">
    <citation type="journal article" date="2020" name="Stud. Mycol.">
        <title>101 Dothideomycetes genomes: a test case for predicting lifestyles and emergence of pathogens.</title>
        <authorList>
            <person name="Haridas S."/>
            <person name="Albert R."/>
            <person name="Binder M."/>
            <person name="Bloem J."/>
            <person name="Labutti K."/>
            <person name="Salamov A."/>
            <person name="Andreopoulos B."/>
            <person name="Baker S."/>
            <person name="Barry K."/>
            <person name="Bills G."/>
            <person name="Bluhm B."/>
            <person name="Cannon C."/>
            <person name="Castanera R."/>
            <person name="Culley D."/>
            <person name="Daum C."/>
            <person name="Ezra D."/>
            <person name="Gonzalez J."/>
            <person name="Henrissat B."/>
            <person name="Kuo A."/>
            <person name="Liang C."/>
            <person name="Lipzen A."/>
            <person name="Lutzoni F."/>
            <person name="Magnuson J."/>
            <person name="Mondo S."/>
            <person name="Nolan M."/>
            <person name="Ohm R."/>
            <person name="Pangilinan J."/>
            <person name="Park H.-J."/>
            <person name="Ramirez L."/>
            <person name="Alfaro M."/>
            <person name="Sun H."/>
            <person name="Tritt A."/>
            <person name="Yoshinaga Y."/>
            <person name="Zwiers L.-H."/>
            <person name="Turgeon B."/>
            <person name="Goodwin S."/>
            <person name="Spatafora J."/>
            <person name="Crous P."/>
            <person name="Grigoriev I."/>
        </authorList>
    </citation>
    <scope>NUCLEOTIDE SEQUENCE</scope>
    <source>
        <strain evidence="2">CBS 262.69</strain>
    </source>
</reference>
<keyword evidence="3" id="KW-1185">Reference proteome</keyword>
<accession>A0A6G1I2B4</accession>
<sequence>MDEGKQRVGRSSSRLTKAARRPYLANPRRSWEVPVRGCKQRGRKAQGMRETHATKGTQAGPTQPNMAQERRPRVCACGWGVRSSE</sequence>
<protein>
    <submittedName>
        <fullName evidence="2">Uncharacterized protein</fullName>
    </submittedName>
</protein>
<feature type="region of interest" description="Disordered" evidence="1">
    <location>
        <begin position="1"/>
        <end position="71"/>
    </location>
</feature>
<proteinExistence type="predicted"/>